<reference evidence="2" key="1">
    <citation type="journal article" date="2019" name="PLoS Negl. Trop. Dis.">
        <title>Revisiting the worldwide diversity of Leptospira species in the environment.</title>
        <authorList>
            <person name="Vincent A.T."/>
            <person name="Schiettekatte O."/>
            <person name="Bourhy P."/>
            <person name="Veyrier F.J."/>
            <person name="Picardeau M."/>
        </authorList>
    </citation>
    <scope>NUCLEOTIDE SEQUENCE [LARGE SCALE GENOMIC DNA]</scope>
    <source>
        <strain evidence="2">201601298</strain>
    </source>
</reference>
<organism evidence="1 2">
    <name type="scientific">Leptospira mtsangambouensis</name>
    <dbReference type="NCBI Taxonomy" id="2484912"/>
    <lineage>
        <taxon>Bacteria</taxon>
        <taxon>Pseudomonadati</taxon>
        <taxon>Spirochaetota</taxon>
        <taxon>Spirochaetia</taxon>
        <taxon>Leptospirales</taxon>
        <taxon>Leptospiraceae</taxon>
        <taxon>Leptospira</taxon>
    </lineage>
</organism>
<dbReference type="EMBL" id="RQHK01000017">
    <property type="protein sequence ID" value="TGM73322.1"/>
    <property type="molecule type" value="Genomic_DNA"/>
</dbReference>
<keyword evidence="2" id="KW-1185">Reference proteome</keyword>
<gene>
    <name evidence="1" type="ORF">EHR01_13060</name>
</gene>
<comment type="caution">
    <text evidence="1">The sequence shown here is derived from an EMBL/GenBank/DDBJ whole genome shotgun (WGS) entry which is preliminary data.</text>
</comment>
<accession>A0ABY2NY22</accession>
<protein>
    <recommendedName>
        <fullName evidence="3">CUB domain-containing protein</fullName>
    </recommendedName>
</protein>
<dbReference type="Proteomes" id="UP000297940">
    <property type="component" value="Unassembled WGS sequence"/>
</dbReference>
<evidence type="ECO:0008006" key="3">
    <source>
        <dbReference type="Google" id="ProtNLM"/>
    </source>
</evidence>
<sequence>MPSDQLSTYLFFFVVPNLDFNQFCPPTEQIPILEPGTYSRYMAAGDTFIFDNRARFTQTAPAGETRFFTFTIQESPGQNIKLTSPACGDSSYESPSYGDSGLSGQMETVYIELRTPPFSAKRSSFFTKLKAVSVSGNISITTPTAADPENAH</sequence>
<dbReference type="NCBIfam" id="NF038393">
    <property type="entry name" value="lipo_LIC_10705"/>
    <property type="match status" value="1"/>
</dbReference>
<proteinExistence type="predicted"/>
<evidence type="ECO:0000313" key="1">
    <source>
        <dbReference type="EMBL" id="TGM73322.1"/>
    </source>
</evidence>
<evidence type="ECO:0000313" key="2">
    <source>
        <dbReference type="Proteomes" id="UP000297940"/>
    </source>
</evidence>
<name>A0ABY2NY22_9LEPT</name>